<dbReference type="Pfam" id="PF25183">
    <property type="entry name" value="OMP_b-brl_4"/>
    <property type="match status" value="2"/>
</dbReference>
<dbReference type="Proteomes" id="UP000179786">
    <property type="component" value="Unassembled WGS sequence"/>
</dbReference>
<dbReference type="SUPFAM" id="SSF56935">
    <property type="entry name" value="Porins"/>
    <property type="match status" value="1"/>
</dbReference>
<dbReference type="Gene3D" id="2.40.170.20">
    <property type="entry name" value="TonB-dependent receptor, beta-barrel domain"/>
    <property type="match status" value="1"/>
</dbReference>
<proteinExistence type="inferred from homology"/>
<dbReference type="PROSITE" id="PS52016">
    <property type="entry name" value="TONB_DEPENDENT_REC_3"/>
    <property type="match status" value="1"/>
</dbReference>
<gene>
    <name evidence="10" type="ORF">BET10_12230</name>
</gene>
<keyword evidence="4 7" id="KW-0812">Transmembrane</keyword>
<dbReference type="InterPro" id="IPR037066">
    <property type="entry name" value="Plug_dom_sf"/>
</dbReference>
<evidence type="ECO:0000313" key="10">
    <source>
        <dbReference type="EMBL" id="OHU91567.1"/>
    </source>
</evidence>
<feature type="chain" id="PRO_5010233038" description="TonB-dependent transporter Oar-like beta-barrel domain-containing protein" evidence="8">
    <location>
        <begin position="30"/>
        <end position="1049"/>
    </location>
</feature>
<dbReference type="Gene3D" id="2.170.130.10">
    <property type="entry name" value="TonB-dependent receptor, plug domain"/>
    <property type="match status" value="1"/>
</dbReference>
<dbReference type="AlphaFoldDB" id="A0A1S1MWX1"/>
<dbReference type="GO" id="GO:0015344">
    <property type="term" value="F:siderophore uptake transmembrane transporter activity"/>
    <property type="evidence" value="ECO:0007669"/>
    <property type="project" value="TreeGrafter"/>
</dbReference>
<dbReference type="GO" id="GO:0009279">
    <property type="term" value="C:cell outer membrane"/>
    <property type="evidence" value="ECO:0007669"/>
    <property type="project" value="UniProtKB-SubCell"/>
</dbReference>
<evidence type="ECO:0000256" key="2">
    <source>
        <dbReference type="ARBA" id="ARBA00022448"/>
    </source>
</evidence>
<comment type="subcellular location">
    <subcellularLocation>
        <location evidence="1 7">Cell outer membrane</location>
        <topology evidence="1 7">Multi-pass membrane protein</topology>
    </subcellularLocation>
</comment>
<dbReference type="SUPFAM" id="SSF49452">
    <property type="entry name" value="Starch-binding domain-like"/>
    <property type="match status" value="1"/>
</dbReference>
<feature type="domain" description="TonB-dependent transporter Oar-like beta-barrel" evidence="9">
    <location>
        <begin position="287"/>
        <end position="608"/>
    </location>
</feature>
<evidence type="ECO:0000256" key="1">
    <source>
        <dbReference type="ARBA" id="ARBA00004571"/>
    </source>
</evidence>
<evidence type="ECO:0000313" key="11">
    <source>
        <dbReference type="Proteomes" id="UP000179786"/>
    </source>
</evidence>
<dbReference type="InterPro" id="IPR013784">
    <property type="entry name" value="Carb-bd-like_fold"/>
</dbReference>
<accession>A0A1S1MWX1</accession>
<feature type="signal peptide" evidence="8">
    <location>
        <begin position="1"/>
        <end position="29"/>
    </location>
</feature>
<protein>
    <recommendedName>
        <fullName evidence="9">TonB-dependent transporter Oar-like beta-barrel domain-containing protein</fullName>
    </recommendedName>
</protein>
<dbReference type="RefSeq" id="WP_070985482.1">
    <property type="nucleotide sequence ID" value="NZ_MKJU01000025.1"/>
</dbReference>
<dbReference type="OrthoDB" id="9768147at2"/>
<evidence type="ECO:0000259" key="9">
    <source>
        <dbReference type="Pfam" id="PF25183"/>
    </source>
</evidence>
<evidence type="ECO:0000256" key="3">
    <source>
        <dbReference type="ARBA" id="ARBA00022452"/>
    </source>
</evidence>
<keyword evidence="5 7" id="KW-0472">Membrane</keyword>
<dbReference type="GO" id="GO:0044718">
    <property type="term" value="P:siderophore transmembrane transport"/>
    <property type="evidence" value="ECO:0007669"/>
    <property type="project" value="TreeGrafter"/>
</dbReference>
<evidence type="ECO:0000256" key="8">
    <source>
        <dbReference type="SAM" id="SignalP"/>
    </source>
</evidence>
<dbReference type="GO" id="GO:0030246">
    <property type="term" value="F:carbohydrate binding"/>
    <property type="evidence" value="ECO:0007669"/>
    <property type="project" value="InterPro"/>
</dbReference>
<name>A0A1S1MWX1_9GAMM</name>
<keyword evidence="11" id="KW-1185">Reference proteome</keyword>
<dbReference type="InterPro" id="IPR057601">
    <property type="entry name" value="Oar-like_b-barrel"/>
</dbReference>
<keyword evidence="8" id="KW-0732">Signal</keyword>
<dbReference type="Gene3D" id="2.60.40.1120">
    <property type="entry name" value="Carboxypeptidase-like, regulatory domain"/>
    <property type="match status" value="1"/>
</dbReference>
<dbReference type="EMBL" id="MKJU01000025">
    <property type="protein sequence ID" value="OHU91567.1"/>
    <property type="molecule type" value="Genomic_DNA"/>
</dbReference>
<feature type="domain" description="TonB-dependent transporter Oar-like beta-barrel" evidence="9">
    <location>
        <begin position="613"/>
        <end position="901"/>
    </location>
</feature>
<keyword evidence="2 7" id="KW-0813">Transport</keyword>
<evidence type="ECO:0000256" key="6">
    <source>
        <dbReference type="ARBA" id="ARBA00023237"/>
    </source>
</evidence>
<comment type="caution">
    <text evidence="10">The sequence shown here is derived from an EMBL/GenBank/DDBJ whole genome shotgun (WGS) entry which is preliminary data.</text>
</comment>
<dbReference type="InterPro" id="IPR039426">
    <property type="entry name" value="TonB-dep_rcpt-like"/>
</dbReference>
<dbReference type="Pfam" id="PF13620">
    <property type="entry name" value="CarboxypepD_reg"/>
    <property type="match status" value="1"/>
</dbReference>
<reference evidence="10 11" key="1">
    <citation type="submission" date="2016-09" db="EMBL/GenBank/DDBJ databases">
        <title>Pseudoalteromonas amylolytica sp. nov., isolated from the surface seawater.</title>
        <authorList>
            <person name="Wu Y.-H."/>
            <person name="Cheng H."/>
            <person name="Jin X.-B."/>
            <person name="Wang C.-S."/>
            <person name="Xu X.-W."/>
        </authorList>
    </citation>
    <scope>NUCLEOTIDE SEQUENCE [LARGE SCALE GENOMIC DNA]</scope>
    <source>
        <strain evidence="10 11">JW1</strain>
    </source>
</reference>
<keyword evidence="6 7" id="KW-0998">Cell outer membrane</keyword>
<sequence length="1049" mass="117034">MNKNTNRMWQRSLIAAAVAACLSSPVAIAQGKTTGSIEGSVLLQSGQTLANVQLTLKHNTKGFVKTTKTNERGEFDLKGLPIGSYTVTFTKDGYHNVSESQLEIVAGSTASFDVSMFSSDIETIQVSGTAIRNIDMQSSTAQMTFTAAELDRLPVAQDLSSVALLSPAASLAADPEQDYGRGVSFSGASVAENGYFLNGLNITDIRKGLAYLEFPWEAIAQTNVVTGGVPAEYGNFIGGVTDVVTKSGDNEFKFGAKFDYQPGNFLRSQSPDIWGYDTGHPETDDEGNVTGYPHTIKTYNGADSKKDTRYNIWASGPIIEDTLFFYALYNPQEVTTRYADTTTLTQRVDEADFWLANVDWYITEDHSVSFTAMNNEWERNEYHADYHFSPIGTQKSYQTGEFGEPTTSEWGGSVITANYNGYITDDLSVSAIYGVTKQDTLEANPVAHLSRVWDSRSGSWQRRGDWQGWSKGAISEDKRTQARIDFDWVMGDHTISFGYSHEKVETSDLSEYSGDGWRYDIYVATESRIENINQIIQRQANRQGVAYQPSPLEVGDAYFWTKQYKKSGTTEQNYRSIYLEDTWEVTDQLTLNLGVRNSAFDAFTGTNEEYVSMENQWAPRLGINYDLFADGATKLFANYGRYYMPISPNTSARMTLPEVNITGYGLFDGTFNEENNTPNRVGDLFAVEVNSDGELAQPVSTYVDKDLEPMYSDEFVLGVQHELNDDWVLGVRYIHRDLKSSIEDTNLRFALVEKWGRENPEQLAVLQNLGLNTNVSWLALVINPGNPVKLAYDKNQDGVVADDEYVQWDADYLGLPKAERKYHALEFTAKGQVWDGFTINASYTWSKNEGSTEGLVSGAHSQADPGWSGSYDAPELTDHSYGRTSNDIPHKIKVFGSYEINDEFAIGFNAQAQQGRPINKFGYHPQGVGSCSEPMWLDDEQTQFNPNAVTDCTDIRGTDFYYNGEPSPRGSHGHSKWIYNLDLSASYNTQLAGGDLLISATIFNVFNLATPTSYYDEAELEQGIDNPNYRLVEEYQAPRSAQLTVRYEF</sequence>
<comment type="similarity">
    <text evidence="7">Belongs to the TonB-dependent receptor family.</text>
</comment>
<dbReference type="STRING" id="1859457.BET10_12230"/>
<evidence type="ECO:0000256" key="5">
    <source>
        <dbReference type="ARBA" id="ARBA00023136"/>
    </source>
</evidence>
<organism evidence="10 11">
    <name type="scientific">Pseudoalteromonas amylolytica</name>
    <dbReference type="NCBI Taxonomy" id="1859457"/>
    <lineage>
        <taxon>Bacteria</taxon>
        <taxon>Pseudomonadati</taxon>
        <taxon>Pseudomonadota</taxon>
        <taxon>Gammaproteobacteria</taxon>
        <taxon>Alteromonadales</taxon>
        <taxon>Pseudoalteromonadaceae</taxon>
        <taxon>Pseudoalteromonas</taxon>
    </lineage>
</organism>
<evidence type="ECO:0000256" key="4">
    <source>
        <dbReference type="ARBA" id="ARBA00022692"/>
    </source>
</evidence>
<dbReference type="InterPro" id="IPR036942">
    <property type="entry name" value="Beta-barrel_TonB_sf"/>
</dbReference>
<dbReference type="PROSITE" id="PS00018">
    <property type="entry name" value="EF_HAND_1"/>
    <property type="match status" value="1"/>
</dbReference>
<keyword evidence="3 7" id="KW-1134">Transmembrane beta strand</keyword>
<dbReference type="PANTHER" id="PTHR30069">
    <property type="entry name" value="TONB-DEPENDENT OUTER MEMBRANE RECEPTOR"/>
    <property type="match status" value="1"/>
</dbReference>
<dbReference type="InterPro" id="IPR018247">
    <property type="entry name" value="EF_Hand_1_Ca_BS"/>
</dbReference>
<evidence type="ECO:0000256" key="7">
    <source>
        <dbReference type="PROSITE-ProRule" id="PRU01360"/>
    </source>
</evidence>
<dbReference type="PANTHER" id="PTHR30069:SF46">
    <property type="entry name" value="OAR PROTEIN"/>
    <property type="match status" value="1"/>
</dbReference>